<reference evidence="7" key="1">
    <citation type="submission" date="2016-10" db="EMBL/GenBank/DDBJ databases">
        <authorList>
            <person name="Varghese N."/>
            <person name="Submissions S."/>
        </authorList>
    </citation>
    <scope>NUCLEOTIDE SEQUENCE [LARGE SCALE GENOMIC DNA]</scope>
    <source>
        <strain evidence="7">DSM 23317</strain>
    </source>
</reference>
<gene>
    <name evidence="6" type="ORF">SAMN04488540_10182</name>
</gene>
<keyword evidence="7" id="KW-1185">Reference proteome</keyword>
<evidence type="ECO:0000313" key="6">
    <source>
        <dbReference type="EMBL" id="SDI31795.1"/>
    </source>
</evidence>
<evidence type="ECO:0000259" key="5">
    <source>
        <dbReference type="PROSITE" id="PS50931"/>
    </source>
</evidence>
<dbReference type="SUPFAM" id="SSF46785">
    <property type="entry name" value="Winged helix' DNA-binding domain"/>
    <property type="match status" value="1"/>
</dbReference>
<dbReference type="Proteomes" id="UP000199527">
    <property type="component" value="Unassembled WGS sequence"/>
</dbReference>
<sequence length="320" mass="36797">MKACTDSDTAHLSSQLELMRSIRVDELVLFHAVVDAGNFSRAAKALNMTVPTASKNIRRLEERLGEPLFERSTRRVALTEFGHQFFAHSKRVLAEIANTHHFLQHHKSAPEGVLTIGLPHWMLRLFASEFIQEFGKTYPGIRFSIYDILASRLNENVDIDVYLHVFEPPSKKWTGKVLMPLKTNFYASAEYLAASPPLTHPLQLSSHPGIWIRNPYFSEQAWPWTDEKGMRKWVPVNSYGVLDNFEIALEWASNGIGVVFCPEVLIETTEYKDKLVRLFDGKYGSCFELKAYYKSQKLIPPKIEVFIEELSRYLAKHYCQ</sequence>
<dbReference type="Gene3D" id="3.40.190.290">
    <property type="match status" value="1"/>
</dbReference>
<dbReference type="Pfam" id="PF00126">
    <property type="entry name" value="HTH_1"/>
    <property type="match status" value="1"/>
</dbReference>
<evidence type="ECO:0000313" key="7">
    <source>
        <dbReference type="Proteomes" id="UP000199527"/>
    </source>
</evidence>
<dbReference type="InterPro" id="IPR036388">
    <property type="entry name" value="WH-like_DNA-bd_sf"/>
</dbReference>
<keyword evidence="3" id="KW-0238">DNA-binding</keyword>
<protein>
    <submittedName>
        <fullName evidence="6">LysR substrate binding domain-containing protein</fullName>
    </submittedName>
</protein>
<accession>A0A1G8JKS6</accession>
<dbReference type="RefSeq" id="WP_090360029.1">
    <property type="nucleotide sequence ID" value="NZ_FNEM01000001.1"/>
</dbReference>
<organism evidence="6 7">
    <name type="scientific">Ferrimonas sediminum</name>
    <dbReference type="NCBI Taxonomy" id="718193"/>
    <lineage>
        <taxon>Bacteria</taxon>
        <taxon>Pseudomonadati</taxon>
        <taxon>Pseudomonadota</taxon>
        <taxon>Gammaproteobacteria</taxon>
        <taxon>Alteromonadales</taxon>
        <taxon>Ferrimonadaceae</taxon>
        <taxon>Ferrimonas</taxon>
    </lineage>
</organism>
<dbReference type="PRINTS" id="PR00039">
    <property type="entry name" value="HTHLYSR"/>
</dbReference>
<dbReference type="SUPFAM" id="SSF53850">
    <property type="entry name" value="Periplasmic binding protein-like II"/>
    <property type="match status" value="1"/>
</dbReference>
<dbReference type="AlphaFoldDB" id="A0A1G8JKS6"/>
<proteinExistence type="inferred from homology"/>
<keyword evidence="4" id="KW-0804">Transcription</keyword>
<evidence type="ECO:0000256" key="2">
    <source>
        <dbReference type="ARBA" id="ARBA00023015"/>
    </source>
</evidence>
<dbReference type="OrthoDB" id="9786526at2"/>
<dbReference type="EMBL" id="FNEM01000001">
    <property type="protein sequence ID" value="SDI31795.1"/>
    <property type="molecule type" value="Genomic_DNA"/>
</dbReference>
<dbReference type="InterPro" id="IPR036390">
    <property type="entry name" value="WH_DNA-bd_sf"/>
</dbReference>
<dbReference type="Gene3D" id="1.10.10.10">
    <property type="entry name" value="Winged helix-like DNA-binding domain superfamily/Winged helix DNA-binding domain"/>
    <property type="match status" value="1"/>
</dbReference>
<dbReference type="PANTHER" id="PTHR30537">
    <property type="entry name" value="HTH-TYPE TRANSCRIPTIONAL REGULATOR"/>
    <property type="match status" value="1"/>
</dbReference>
<dbReference type="InterPro" id="IPR000847">
    <property type="entry name" value="LysR_HTH_N"/>
</dbReference>
<dbReference type="InterPro" id="IPR058163">
    <property type="entry name" value="LysR-type_TF_proteobact-type"/>
</dbReference>
<comment type="similarity">
    <text evidence="1">Belongs to the LysR transcriptional regulatory family.</text>
</comment>
<name>A0A1G8JKS6_9GAMM</name>
<dbReference type="GO" id="GO:0003677">
    <property type="term" value="F:DNA binding"/>
    <property type="evidence" value="ECO:0007669"/>
    <property type="project" value="UniProtKB-KW"/>
</dbReference>
<dbReference type="InterPro" id="IPR005119">
    <property type="entry name" value="LysR_subst-bd"/>
</dbReference>
<dbReference type="PROSITE" id="PS50931">
    <property type="entry name" value="HTH_LYSR"/>
    <property type="match status" value="1"/>
</dbReference>
<keyword evidence="2" id="KW-0805">Transcription regulation</keyword>
<dbReference type="GO" id="GO:0003700">
    <property type="term" value="F:DNA-binding transcription factor activity"/>
    <property type="evidence" value="ECO:0007669"/>
    <property type="project" value="InterPro"/>
</dbReference>
<dbReference type="FunFam" id="1.10.10.10:FF:000001">
    <property type="entry name" value="LysR family transcriptional regulator"/>
    <property type="match status" value="1"/>
</dbReference>
<feature type="domain" description="HTH lysR-type" evidence="5">
    <location>
        <begin position="22"/>
        <end position="79"/>
    </location>
</feature>
<dbReference type="Pfam" id="PF03466">
    <property type="entry name" value="LysR_substrate"/>
    <property type="match status" value="1"/>
</dbReference>
<evidence type="ECO:0000256" key="3">
    <source>
        <dbReference type="ARBA" id="ARBA00023125"/>
    </source>
</evidence>
<evidence type="ECO:0000256" key="4">
    <source>
        <dbReference type="ARBA" id="ARBA00023163"/>
    </source>
</evidence>
<evidence type="ECO:0000256" key="1">
    <source>
        <dbReference type="ARBA" id="ARBA00009437"/>
    </source>
</evidence>
<dbReference type="PANTHER" id="PTHR30537:SF5">
    <property type="entry name" value="HTH-TYPE TRANSCRIPTIONAL ACTIVATOR TTDR-RELATED"/>
    <property type="match status" value="1"/>
</dbReference>